<protein>
    <submittedName>
        <fullName evidence="1">Uncharacterized protein</fullName>
    </submittedName>
</protein>
<evidence type="ECO:0000313" key="1">
    <source>
        <dbReference type="EMBL" id="KAL2069498.1"/>
    </source>
</evidence>
<proteinExistence type="predicted"/>
<dbReference type="EMBL" id="JAZHXI010000007">
    <property type="protein sequence ID" value="KAL2069498.1"/>
    <property type="molecule type" value="Genomic_DNA"/>
</dbReference>
<keyword evidence="2" id="KW-1185">Reference proteome</keyword>
<organism evidence="1 2">
    <name type="scientific">Oculimacula yallundae</name>
    <dbReference type="NCBI Taxonomy" id="86028"/>
    <lineage>
        <taxon>Eukaryota</taxon>
        <taxon>Fungi</taxon>
        <taxon>Dikarya</taxon>
        <taxon>Ascomycota</taxon>
        <taxon>Pezizomycotina</taxon>
        <taxon>Leotiomycetes</taxon>
        <taxon>Helotiales</taxon>
        <taxon>Ploettnerulaceae</taxon>
        <taxon>Oculimacula</taxon>
    </lineage>
</organism>
<accession>A0ABR4CHR7</accession>
<dbReference type="Proteomes" id="UP001595075">
    <property type="component" value="Unassembled WGS sequence"/>
</dbReference>
<gene>
    <name evidence="1" type="ORF">VTL71DRAFT_14177</name>
</gene>
<evidence type="ECO:0000313" key="2">
    <source>
        <dbReference type="Proteomes" id="UP001595075"/>
    </source>
</evidence>
<reference evidence="1 2" key="1">
    <citation type="journal article" date="2024" name="Commun. Biol.">
        <title>Comparative genomic analysis of thermophilic fungi reveals convergent evolutionary adaptations and gene losses.</title>
        <authorList>
            <person name="Steindorff A.S."/>
            <person name="Aguilar-Pontes M.V."/>
            <person name="Robinson A.J."/>
            <person name="Andreopoulos B."/>
            <person name="LaButti K."/>
            <person name="Kuo A."/>
            <person name="Mondo S."/>
            <person name="Riley R."/>
            <person name="Otillar R."/>
            <person name="Haridas S."/>
            <person name="Lipzen A."/>
            <person name="Grimwood J."/>
            <person name="Schmutz J."/>
            <person name="Clum A."/>
            <person name="Reid I.D."/>
            <person name="Moisan M.C."/>
            <person name="Butler G."/>
            <person name="Nguyen T.T.M."/>
            <person name="Dewar K."/>
            <person name="Conant G."/>
            <person name="Drula E."/>
            <person name="Henrissat B."/>
            <person name="Hansel C."/>
            <person name="Singer S."/>
            <person name="Hutchinson M.I."/>
            <person name="de Vries R.P."/>
            <person name="Natvig D.O."/>
            <person name="Powell A.J."/>
            <person name="Tsang A."/>
            <person name="Grigoriev I.V."/>
        </authorList>
    </citation>
    <scope>NUCLEOTIDE SEQUENCE [LARGE SCALE GENOMIC DNA]</scope>
    <source>
        <strain evidence="1 2">CBS 494.80</strain>
    </source>
</reference>
<sequence>MSFENPNRSHQILRESKAFWLGFCRTGVADVILPDIRREMSWTSRCHGIGMDFETTIWHIERDHGWKVYMAIRGLIEWTFSCCGRLASRSNGWLLGWMDGILERWKGFTSK</sequence>
<name>A0ABR4CHR7_9HELO</name>
<comment type="caution">
    <text evidence="1">The sequence shown here is derived from an EMBL/GenBank/DDBJ whole genome shotgun (WGS) entry which is preliminary data.</text>
</comment>